<protein>
    <recommendedName>
        <fullName evidence="3">L-2-amino-thiazoline-4-carboxylic acid hydrolase</fullName>
    </recommendedName>
</protein>
<dbReference type="Proteomes" id="UP000291269">
    <property type="component" value="Unassembled WGS sequence"/>
</dbReference>
<dbReference type="RefSeq" id="WP_129226658.1">
    <property type="nucleotide sequence ID" value="NZ_SDOZ01000003.1"/>
</dbReference>
<evidence type="ECO:0000313" key="1">
    <source>
        <dbReference type="EMBL" id="RXZ58296.1"/>
    </source>
</evidence>
<dbReference type="OrthoDB" id="1899188at2"/>
<proteinExistence type="predicted"/>
<gene>
    <name evidence="1" type="ORF">ESZ91_09585</name>
</gene>
<evidence type="ECO:0000313" key="2">
    <source>
        <dbReference type="Proteomes" id="UP000291269"/>
    </source>
</evidence>
<accession>A0A4Q2K9N8</accession>
<name>A0A4Q2K9N8_9FIRM</name>
<comment type="caution">
    <text evidence="1">The sequence shown here is derived from an EMBL/GenBank/DDBJ whole genome shotgun (WGS) entry which is preliminary data.</text>
</comment>
<organism evidence="1 2">
    <name type="scientific">Candidatus Borkfalkia ceftriaxoniphila</name>
    <dbReference type="NCBI Taxonomy" id="2508949"/>
    <lineage>
        <taxon>Bacteria</taxon>
        <taxon>Bacillati</taxon>
        <taxon>Bacillota</taxon>
        <taxon>Clostridia</taxon>
        <taxon>Christensenellales</taxon>
        <taxon>Christensenellaceae</taxon>
        <taxon>Candidatus Borkfalkia</taxon>
    </lineage>
</organism>
<evidence type="ECO:0008006" key="3">
    <source>
        <dbReference type="Google" id="ProtNLM"/>
    </source>
</evidence>
<reference evidence="1 2" key="1">
    <citation type="journal article" date="2019" name="Gut">
        <title>Antibiotics-induced monodominance of a novel gut bacterial order.</title>
        <authorList>
            <person name="Hildebrand F."/>
            <person name="Moitinho-Silva L."/>
            <person name="Blasche S."/>
            <person name="Jahn M.T."/>
            <person name="Gossmann T.I."/>
            <person name="Heuerta-Cepas J."/>
            <person name="Hercog R."/>
            <person name="Luetge M."/>
            <person name="Bahram M."/>
            <person name="Pryszlak A."/>
            <person name="Alves R.J."/>
            <person name="Waszak S.M."/>
            <person name="Zhu A."/>
            <person name="Ye L."/>
            <person name="Costea P.I."/>
            <person name="Aalvink S."/>
            <person name="Belzer C."/>
            <person name="Forslund S.K."/>
            <person name="Sunagawa S."/>
            <person name="Hentschel U."/>
            <person name="Merten C."/>
            <person name="Patil K.R."/>
            <person name="Benes V."/>
            <person name="Bork P."/>
        </authorList>
    </citation>
    <scope>NUCLEOTIDE SEQUENCE [LARGE SCALE GENOMIC DNA]</scope>
    <source>
        <strain evidence="1 2">HDS1380</strain>
    </source>
</reference>
<dbReference type="InterPro" id="IPR026002">
    <property type="entry name" value="ATC_hydrolase-like"/>
</dbReference>
<sequence>MNYDNTDLHFLHRHCIKRFGEEEGEKIYFRASKLYAELVVTTDYQNSAEAERQLKMLIFPVIAYYKTLRAFGYTEDSALGYVRLETEKAARNCADVLADQKRKLFPFHAFKRNIKKFMASKFPAPACKYADLCVRGKKISFQIKQCIYYGISIKFGCPELCTVFCEYGRIAFAGLGPHIVSERGKTLTEGHDQCEFAFVKGRK</sequence>
<dbReference type="AlphaFoldDB" id="A0A4Q2K9N8"/>
<dbReference type="EMBL" id="SDOZ01000003">
    <property type="protein sequence ID" value="RXZ58296.1"/>
    <property type="molecule type" value="Genomic_DNA"/>
</dbReference>
<keyword evidence="2" id="KW-1185">Reference proteome</keyword>
<dbReference type="Pfam" id="PF14196">
    <property type="entry name" value="ATC_hydrolase"/>
    <property type="match status" value="1"/>
</dbReference>